<keyword evidence="5" id="KW-1185">Reference proteome</keyword>
<evidence type="ECO:0000256" key="2">
    <source>
        <dbReference type="SAM" id="SignalP"/>
    </source>
</evidence>
<dbReference type="Proteomes" id="UP000719500">
    <property type="component" value="Unassembled WGS sequence"/>
</dbReference>
<dbReference type="InterPro" id="IPR001119">
    <property type="entry name" value="SLH_dom"/>
</dbReference>
<proteinExistence type="predicted"/>
<name>A0ABS2FV71_9FIRM</name>
<evidence type="ECO:0000256" key="1">
    <source>
        <dbReference type="ARBA" id="ARBA00022737"/>
    </source>
</evidence>
<dbReference type="PROSITE" id="PS51272">
    <property type="entry name" value="SLH"/>
    <property type="match status" value="2"/>
</dbReference>
<protein>
    <submittedName>
        <fullName evidence="4">S-layer homology domain-containing protein</fullName>
    </submittedName>
</protein>
<gene>
    <name evidence="4" type="ORF">H9X91_04975</name>
</gene>
<feature type="domain" description="SLH" evidence="3">
    <location>
        <begin position="152"/>
        <end position="216"/>
    </location>
</feature>
<comment type="caution">
    <text evidence="4">The sequence shown here is derived from an EMBL/GenBank/DDBJ whole genome shotgun (WGS) entry which is preliminary data.</text>
</comment>
<dbReference type="InterPro" id="IPR038765">
    <property type="entry name" value="Papain-like_cys_pep_sf"/>
</dbReference>
<keyword evidence="2" id="KW-0732">Signal</keyword>
<feature type="chain" id="PRO_5045993283" evidence="2">
    <location>
        <begin position="24"/>
        <end position="368"/>
    </location>
</feature>
<feature type="signal peptide" evidence="2">
    <location>
        <begin position="1"/>
        <end position="23"/>
    </location>
</feature>
<evidence type="ECO:0000259" key="3">
    <source>
        <dbReference type="PROSITE" id="PS51272"/>
    </source>
</evidence>
<sequence length="368" mass="39892">MKKIISCFAATALIFSLSIPALAAGGFEKVNTYTPGQFTDVPADLWCADNVQTAYEYGIMGGKSDTYFDTASSVTVAQTIVMACRLHSGYTGDGTEFSSGSPWYQPYLDYAADNGILWKYDAYDVPISRAGFAMILSSALPDEALPVISNIEEGAIPDVPVDASYAEAVYRLYDAGVLTGNDSYGTFAPFSYITRGAAAALIGRMADASLRKAVTLEKAPFQPVAISQLQNRSSLKKSCTDAEFQAAYDAARQVVEPLADLSREEQLYGIAVALRYMADSGQVTYSTSAPHYNDPYGYFVTGVSSCAGCTRATGLCLNMLGIPYEHVNENQWSHQWCRVPMPDGSYWICDAYGLYCGPEPAPYQHPVF</sequence>
<dbReference type="Pfam" id="PF00395">
    <property type="entry name" value="SLH"/>
    <property type="match status" value="2"/>
</dbReference>
<dbReference type="RefSeq" id="WP_204803140.1">
    <property type="nucleotide sequence ID" value="NZ_JACSNX010000004.1"/>
</dbReference>
<evidence type="ECO:0000313" key="4">
    <source>
        <dbReference type="EMBL" id="MBM6850790.1"/>
    </source>
</evidence>
<reference evidence="4 5" key="1">
    <citation type="journal article" date="2021" name="Sci. Rep.">
        <title>The distribution of antibiotic resistance genes in chicken gut microbiota commensals.</title>
        <authorList>
            <person name="Juricova H."/>
            <person name="Matiasovicova J."/>
            <person name="Kubasova T."/>
            <person name="Cejkova D."/>
            <person name="Rychlik I."/>
        </authorList>
    </citation>
    <scope>NUCLEOTIDE SEQUENCE [LARGE SCALE GENOMIC DNA]</scope>
    <source>
        <strain evidence="4 5">An411</strain>
    </source>
</reference>
<organism evidence="4 5">
    <name type="scientific">Oscillibacter valericigenes</name>
    <dbReference type="NCBI Taxonomy" id="351091"/>
    <lineage>
        <taxon>Bacteria</taxon>
        <taxon>Bacillati</taxon>
        <taxon>Bacillota</taxon>
        <taxon>Clostridia</taxon>
        <taxon>Eubacteriales</taxon>
        <taxon>Oscillospiraceae</taxon>
        <taxon>Oscillibacter</taxon>
    </lineage>
</organism>
<feature type="domain" description="SLH" evidence="3">
    <location>
        <begin position="34"/>
        <end position="97"/>
    </location>
</feature>
<dbReference type="SUPFAM" id="SSF54001">
    <property type="entry name" value="Cysteine proteinases"/>
    <property type="match status" value="1"/>
</dbReference>
<evidence type="ECO:0000313" key="5">
    <source>
        <dbReference type="Proteomes" id="UP000719500"/>
    </source>
</evidence>
<keyword evidence="1" id="KW-0677">Repeat</keyword>
<accession>A0ABS2FV71</accession>
<dbReference type="EMBL" id="JACSNX010000004">
    <property type="protein sequence ID" value="MBM6850790.1"/>
    <property type="molecule type" value="Genomic_DNA"/>
</dbReference>